<evidence type="ECO:0000256" key="1">
    <source>
        <dbReference type="SAM" id="Phobius"/>
    </source>
</evidence>
<protein>
    <submittedName>
        <fullName evidence="2">Uncharacterized protein</fullName>
    </submittedName>
</protein>
<keyword evidence="1" id="KW-1133">Transmembrane helix</keyword>
<organism evidence="2">
    <name type="scientific">Octopus bimaculoides</name>
    <name type="common">California two-spotted octopus</name>
    <dbReference type="NCBI Taxonomy" id="37653"/>
    <lineage>
        <taxon>Eukaryota</taxon>
        <taxon>Metazoa</taxon>
        <taxon>Spiralia</taxon>
        <taxon>Lophotrochozoa</taxon>
        <taxon>Mollusca</taxon>
        <taxon>Cephalopoda</taxon>
        <taxon>Coleoidea</taxon>
        <taxon>Octopodiformes</taxon>
        <taxon>Octopoda</taxon>
        <taxon>Incirrata</taxon>
        <taxon>Octopodidae</taxon>
        <taxon>Octopus</taxon>
    </lineage>
</organism>
<proteinExistence type="predicted"/>
<dbReference type="EMBL" id="KQ430437">
    <property type="protein sequence ID" value="KOF64141.1"/>
    <property type="molecule type" value="Genomic_DNA"/>
</dbReference>
<keyword evidence="1" id="KW-0472">Membrane</keyword>
<sequence length="62" mass="7333">MVPVARIPNSIGRLNWTILLFGYLNITDTKLFLIFAFFFLPFFKLNTKCHVDYSVLFIYLLL</sequence>
<dbReference type="AlphaFoldDB" id="A0A0L8FJ70"/>
<keyword evidence="1" id="KW-0812">Transmembrane</keyword>
<reference evidence="2" key="1">
    <citation type="submission" date="2015-07" db="EMBL/GenBank/DDBJ databases">
        <title>MeaNS - Measles Nucleotide Surveillance Program.</title>
        <authorList>
            <person name="Tran T."/>
            <person name="Druce J."/>
        </authorList>
    </citation>
    <scope>NUCLEOTIDE SEQUENCE</scope>
    <source>
        <strain evidence="2">UCB-OBI-ISO-001</strain>
        <tissue evidence="2">Gonad</tissue>
    </source>
</reference>
<name>A0A0L8FJ70_OCTBM</name>
<gene>
    <name evidence="2" type="ORF">OCBIM_22017723mg</name>
</gene>
<accession>A0A0L8FJ70</accession>
<feature type="transmembrane region" description="Helical" evidence="1">
    <location>
        <begin position="20"/>
        <end position="43"/>
    </location>
</feature>
<evidence type="ECO:0000313" key="2">
    <source>
        <dbReference type="EMBL" id="KOF64141.1"/>
    </source>
</evidence>